<dbReference type="EMBL" id="FUFA01000004">
    <property type="protein sequence ID" value="SPM34854.1"/>
    <property type="molecule type" value="Genomic_DNA"/>
</dbReference>
<dbReference type="GO" id="GO:0003677">
    <property type="term" value="F:DNA binding"/>
    <property type="evidence" value="ECO:0007669"/>
    <property type="project" value="InterPro"/>
</dbReference>
<organism evidence="3 4">
    <name type="scientific">Mycobacterium rhizamassiliense</name>
    <dbReference type="NCBI Taxonomy" id="1841860"/>
    <lineage>
        <taxon>Bacteria</taxon>
        <taxon>Bacillati</taxon>
        <taxon>Actinomycetota</taxon>
        <taxon>Actinomycetes</taxon>
        <taxon>Mycobacteriales</taxon>
        <taxon>Mycobacteriaceae</taxon>
        <taxon>Mycobacterium</taxon>
    </lineage>
</organism>
<dbReference type="RefSeq" id="WP_077087937.1">
    <property type="nucleotide sequence ID" value="NZ_LT721901.1"/>
</dbReference>
<dbReference type="PANTHER" id="PTHR33055:SF16">
    <property type="entry name" value="TRANSPOSASE FOR INSERTION SEQUENCE ELEMENT IS1547"/>
    <property type="match status" value="1"/>
</dbReference>
<dbReference type="AlphaFoldDB" id="A0A2U3NTQ3"/>
<evidence type="ECO:0000259" key="1">
    <source>
        <dbReference type="Pfam" id="PF01548"/>
    </source>
</evidence>
<feature type="domain" description="Transposase IS116/IS110/IS902 C-terminal" evidence="2">
    <location>
        <begin position="233"/>
        <end position="315"/>
    </location>
</feature>
<evidence type="ECO:0000313" key="4">
    <source>
        <dbReference type="Proteomes" id="UP000240988"/>
    </source>
</evidence>
<reference evidence="3 4" key="1">
    <citation type="submission" date="2017-01" db="EMBL/GenBank/DDBJ databases">
        <authorList>
            <consortium name="Urmite Genomes"/>
        </authorList>
    </citation>
    <scope>NUCLEOTIDE SEQUENCE [LARGE SCALE GENOMIC DNA]</scope>
    <source>
        <strain evidence="3 4">AB57</strain>
    </source>
</reference>
<proteinExistence type="predicted"/>
<feature type="domain" description="Transposase IS110-like N-terminal" evidence="1">
    <location>
        <begin position="12"/>
        <end position="158"/>
    </location>
</feature>
<dbReference type="InterPro" id="IPR003346">
    <property type="entry name" value="Transposase_20"/>
</dbReference>
<evidence type="ECO:0000313" key="3">
    <source>
        <dbReference type="EMBL" id="SPM34854.1"/>
    </source>
</evidence>
<name>A0A2U3NTQ3_9MYCO</name>
<sequence length="351" mass="38317">MALAELVDHVIGVDPDRDRITAAVVCSKTQGELASRVFPTTARGYGQALRWAAPYTTEGRRAWSIESTGSYGAGLAAALAAKGEFVIEFDHPSTRSAKDGAKSDSLDAVRAAREILGRTSWATPRSRGAREGLRTLITARDSAKLVRVAAINVLKALVVTAPVDLCEELRGRPLMALVARCQRLRPDTATDPEYAATKLSLRSTANRVRQLTDECRELELAMIPLVRSMAPALLDEPGIGVLIAAQILVSWSHPGRCRDEAAFARLGGVAPLEATSGQTQTRHRLSRGGDRQLNRALHTVILARAKVHPPTKDYIARRVSDGKTKREAMRCLKRYYARHLFRLLETAPITT</sequence>
<gene>
    <name evidence="3" type="ORF">MRAB57_2675</name>
</gene>
<dbReference type="Pfam" id="PF01548">
    <property type="entry name" value="DEDD_Tnp_IS110"/>
    <property type="match status" value="1"/>
</dbReference>
<dbReference type="InterPro" id="IPR002525">
    <property type="entry name" value="Transp_IS110-like_N"/>
</dbReference>
<evidence type="ECO:0000259" key="2">
    <source>
        <dbReference type="Pfam" id="PF02371"/>
    </source>
</evidence>
<protein>
    <submittedName>
        <fullName evidence="3">Transposase</fullName>
    </submittedName>
</protein>
<accession>A0A2U3NTQ3</accession>
<dbReference type="InterPro" id="IPR047650">
    <property type="entry name" value="Transpos_IS110"/>
</dbReference>
<dbReference type="GO" id="GO:0004803">
    <property type="term" value="F:transposase activity"/>
    <property type="evidence" value="ECO:0007669"/>
    <property type="project" value="InterPro"/>
</dbReference>
<dbReference type="Pfam" id="PF02371">
    <property type="entry name" value="Transposase_20"/>
    <property type="match status" value="1"/>
</dbReference>
<keyword evidence="4" id="KW-1185">Reference proteome</keyword>
<dbReference type="OrthoDB" id="4337860at2"/>
<dbReference type="PANTHER" id="PTHR33055">
    <property type="entry name" value="TRANSPOSASE FOR INSERTION SEQUENCE ELEMENT IS1111A"/>
    <property type="match status" value="1"/>
</dbReference>
<dbReference type="GO" id="GO:0006313">
    <property type="term" value="P:DNA transposition"/>
    <property type="evidence" value="ECO:0007669"/>
    <property type="project" value="InterPro"/>
</dbReference>
<dbReference type="Proteomes" id="UP000240988">
    <property type="component" value="Unassembled WGS sequence"/>
</dbReference>